<sequence>MRRVGVDEIHNTFTREMLLINSQPSGGVASNNSDWHHPPHTTPHSIPLTNSPTHCTQVPVLPYQYVCHYFPTNCALDSVPALTPPVSDRCAAVTSIRSEDVMPDSSPRAAK</sequence>
<comment type="caution">
    <text evidence="2">The sequence shown here is derived from an EMBL/GenBank/DDBJ whole genome shotgun (WGS) entry which is preliminary data.</text>
</comment>
<evidence type="ECO:0000313" key="3">
    <source>
        <dbReference type="Proteomes" id="UP000324222"/>
    </source>
</evidence>
<gene>
    <name evidence="2" type="ORF">E2C01_016666</name>
</gene>
<dbReference type="EMBL" id="VSRR010001230">
    <property type="protein sequence ID" value="MPC23609.1"/>
    <property type="molecule type" value="Genomic_DNA"/>
</dbReference>
<name>A0A5B7DRB0_PORTR</name>
<accession>A0A5B7DRB0</accession>
<dbReference type="Proteomes" id="UP000324222">
    <property type="component" value="Unassembled WGS sequence"/>
</dbReference>
<keyword evidence="3" id="KW-1185">Reference proteome</keyword>
<reference evidence="2 3" key="1">
    <citation type="submission" date="2019-05" db="EMBL/GenBank/DDBJ databases">
        <title>Another draft genome of Portunus trituberculatus and its Hox gene families provides insights of decapod evolution.</title>
        <authorList>
            <person name="Jeong J.-H."/>
            <person name="Song I."/>
            <person name="Kim S."/>
            <person name="Choi T."/>
            <person name="Kim D."/>
            <person name="Ryu S."/>
            <person name="Kim W."/>
        </authorList>
    </citation>
    <scope>NUCLEOTIDE SEQUENCE [LARGE SCALE GENOMIC DNA]</scope>
    <source>
        <tissue evidence="2">Muscle</tissue>
    </source>
</reference>
<dbReference type="AlphaFoldDB" id="A0A5B7DRB0"/>
<proteinExistence type="predicted"/>
<protein>
    <submittedName>
        <fullName evidence="2">Uncharacterized protein</fullName>
    </submittedName>
</protein>
<evidence type="ECO:0000313" key="2">
    <source>
        <dbReference type="EMBL" id="MPC23609.1"/>
    </source>
</evidence>
<organism evidence="2 3">
    <name type="scientific">Portunus trituberculatus</name>
    <name type="common">Swimming crab</name>
    <name type="synonym">Neptunus trituberculatus</name>
    <dbReference type="NCBI Taxonomy" id="210409"/>
    <lineage>
        <taxon>Eukaryota</taxon>
        <taxon>Metazoa</taxon>
        <taxon>Ecdysozoa</taxon>
        <taxon>Arthropoda</taxon>
        <taxon>Crustacea</taxon>
        <taxon>Multicrustacea</taxon>
        <taxon>Malacostraca</taxon>
        <taxon>Eumalacostraca</taxon>
        <taxon>Eucarida</taxon>
        <taxon>Decapoda</taxon>
        <taxon>Pleocyemata</taxon>
        <taxon>Brachyura</taxon>
        <taxon>Eubrachyura</taxon>
        <taxon>Portunoidea</taxon>
        <taxon>Portunidae</taxon>
        <taxon>Portuninae</taxon>
        <taxon>Portunus</taxon>
    </lineage>
</organism>
<evidence type="ECO:0000256" key="1">
    <source>
        <dbReference type="SAM" id="MobiDB-lite"/>
    </source>
</evidence>
<feature type="region of interest" description="Disordered" evidence="1">
    <location>
        <begin position="23"/>
        <end position="49"/>
    </location>
</feature>
<feature type="compositionally biased region" description="Polar residues" evidence="1">
    <location>
        <begin position="23"/>
        <end position="33"/>
    </location>
</feature>